<dbReference type="AlphaFoldDB" id="A0A1C4AB30"/>
<evidence type="ECO:0000256" key="4">
    <source>
        <dbReference type="ARBA" id="ARBA00022605"/>
    </source>
</evidence>
<keyword evidence="14" id="KW-1185">Reference proteome</keyword>
<keyword evidence="6 12" id="KW-0274">FAD</keyword>
<sequence length="320" mass="35912">MKITEHIANAAQSRQTLVSFEILPPLKGKSIESTYEHLDPLMEFKPPYVNVTYHRSEHMFKKRPDGSFEKVEIRKRPGTVGICAALMNHYKIDAVPHLICGGFTREETENALIDLAYLGVDNVLVLRGDAPKNESFFEAEPGGHRYAIDLLEQVANMNNGIYLEKDLQGGVKTKFCIGVAGYPEKHAEAPNLQSDLAYLKKKVDAGAEYVVTQMFFDNQKYFDFVKRCREAGINIPIIPGLKPLTSKKQLNLLPPIFNVDIPTELASEMMKAKSDKDAEQIGTEWLINQSKELKKFGVPVLHYYTLGKSIVVRNVVAAIS</sequence>
<evidence type="ECO:0000256" key="10">
    <source>
        <dbReference type="ARBA" id="ARBA00034478"/>
    </source>
</evidence>
<comment type="catalytic activity">
    <reaction evidence="11">
        <text>(6S)-5-methyl-5,6,7,8-tetrahydrofolate + NAD(+) = (6R)-5,10-methylene-5,6,7,8-tetrahydrofolate + NADH + H(+)</text>
        <dbReference type="Rhea" id="RHEA:19821"/>
        <dbReference type="ChEBI" id="CHEBI:15378"/>
        <dbReference type="ChEBI" id="CHEBI:15636"/>
        <dbReference type="ChEBI" id="CHEBI:18608"/>
        <dbReference type="ChEBI" id="CHEBI:57540"/>
        <dbReference type="ChEBI" id="CHEBI:57945"/>
        <dbReference type="EC" id="1.5.1.54"/>
    </reaction>
    <physiologicalReaction direction="right-to-left" evidence="11">
        <dbReference type="Rhea" id="RHEA:19823"/>
    </physiologicalReaction>
</comment>
<dbReference type="GO" id="GO:0035999">
    <property type="term" value="P:tetrahydrofolate interconversion"/>
    <property type="evidence" value="ECO:0007669"/>
    <property type="project" value="UniProtKB-UniPathway"/>
</dbReference>
<dbReference type="CDD" id="cd00537">
    <property type="entry name" value="MTHFR"/>
    <property type="match status" value="1"/>
</dbReference>
<dbReference type="UniPathway" id="UPA00193"/>
<keyword evidence="9" id="KW-0486">Methionine biosynthesis</keyword>
<keyword evidence="8" id="KW-0520">NAD</keyword>
<comment type="pathway">
    <text evidence="2 12">One-carbon metabolism; tetrahydrofolate interconversion.</text>
</comment>
<keyword evidence="5 12" id="KW-0285">Flavoprotein</keyword>
<accession>A0A1C4AB30</accession>
<evidence type="ECO:0000256" key="11">
    <source>
        <dbReference type="ARBA" id="ARBA00048628"/>
    </source>
</evidence>
<dbReference type="InterPro" id="IPR003171">
    <property type="entry name" value="Mehydrof_redctse-like"/>
</dbReference>
<proteinExistence type="inferred from homology"/>
<comment type="similarity">
    <text evidence="3 12">Belongs to the methylenetetrahydrofolate reductase family.</text>
</comment>
<evidence type="ECO:0000313" key="13">
    <source>
        <dbReference type="EMBL" id="SCB91701.1"/>
    </source>
</evidence>
<evidence type="ECO:0000256" key="2">
    <source>
        <dbReference type="ARBA" id="ARBA00004777"/>
    </source>
</evidence>
<protein>
    <recommendedName>
        <fullName evidence="12">Methylenetetrahydrofolate reductase</fullName>
        <ecNumber evidence="12">1.5.1.54</ecNumber>
    </recommendedName>
</protein>
<dbReference type="GO" id="GO:0005829">
    <property type="term" value="C:cytosol"/>
    <property type="evidence" value="ECO:0007669"/>
    <property type="project" value="InterPro"/>
</dbReference>
<dbReference type="GO" id="GO:0071949">
    <property type="term" value="F:FAD binding"/>
    <property type="evidence" value="ECO:0007669"/>
    <property type="project" value="TreeGrafter"/>
</dbReference>
<dbReference type="Proteomes" id="UP000242818">
    <property type="component" value="Unassembled WGS sequence"/>
</dbReference>
<keyword evidence="4" id="KW-0028">Amino-acid biosynthesis</keyword>
<dbReference type="SUPFAM" id="SSF51730">
    <property type="entry name" value="FAD-linked oxidoreductase"/>
    <property type="match status" value="1"/>
</dbReference>
<dbReference type="RefSeq" id="WP_089709033.1">
    <property type="nucleotide sequence ID" value="NZ_FMAR01000002.1"/>
</dbReference>
<comment type="pathway">
    <text evidence="10">Amino-acid biosynthesis; L-methionine biosynthesis via de novo pathway.</text>
</comment>
<keyword evidence="7 12" id="KW-0560">Oxidoreductase</keyword>
<dbReference type="OrthoDB" id="9812555at2"/>
<evidence type="ECO:0000256" key="5">
    <source>
        <dbReference type="ARBA" id="ARBA00022630"/>
    </source>
</evidence>
<dbReference type="Pfam" id="PF02219">
    <property type="entry name" value="MTHFR"/>
    <property type="match status" value="1"/>
</dbReference>
<evidence type="ECO:0000256" key="7">
    <source>
        <dbReference type="ARBA" id="ARBA00023002"/>
    </source>
</evidence>
<reference evidence="13 14" key="1">
    <citation type="submission" date="2016-08" db="EMBL/GenBank/DDBJ databases">
        <authorList>
            <person name="Seilhamer J.J."/>
        </authorList>
    </citation>
    <scope>NUCLEOTIDE SEQUENCE [LARGE SCALE GENOMIC DNA]</scope>
    <source>
        <strain evidence="13 14">A37T2</strain>
    </source>
</reference>
<dbReference type="Gene3D" id="3.20.20.220">
    <property type="match status" value="1"/>
</dbReference>
<organism evidence="13 14">
    <name type="scientific">Chitinophaga costaii</name>
    <dbReference type="NCBI Taxonomy" id="1335309"/>
    <lineage>
        <taxon>Bacteria</taxon>
        <taxon>Pseudomonadati</taxon>
        <taxon>Bacteroidota</taxon>
        <taxon>Chitinophagia</taxon>
        <taxon>Chitinophagales</taxon>
        <taxon>Chitinophagaceae</taxon>
        <taxon>Chitinophaga</taxon>
    </lineage>
</organism>
<dbReference type="GO" id="GO:0009086">
    <property type="term" value="P:methionine biosynthetic process"/>
    <property type="evidence" value="ECO:0007669"/>
    <property type="project" value="UniProtKB-KW"/>
</dbReference>
<dbReference type="InterPro" id="IPR004620">
    <property type="entry name" value="MTHF_reductase_bac"/>
</dbReference>
<evidence type="ECO:0000313" key="14">
    <source>
        <dbReference type="Proteomes" id="UP000242818"/>
    </source>
</evidence>
<evidence type="ECO:0000256" key="6">
    <source>
        <dbReference type="ARBA" id="ARBA00022827"/>
    </source>
</evidence>
<evidence type="ECO:0000256" key="1">
    <source>
        <dbReference type="ARBA" id="ARBA00001974"/>
    </source>
</evidence>
<evidence type="ECO:0000256" key="3">
    <source>
        <dbReference type="ARBA" id="ARBA00006743"/>
    </source>
</evidence>
<dbReference type="FunFam" id="3.20.20.220:FF:000015">
    <property type="entry name" value="Methylenetetrahydrofolate reductase"/>
    <property type="match status" value="1"/>
</dbReference>
<dbReference type="NCBIfam" id="TIGR00676">
    <property type="entry name" value="fadh2"/>
    <property type="match status" value="1"/>
</dbReference>
<gene>
    <name evidence="13" type="ORF">GA0116948_10246</name>
</gene>
<name>A0A1C4AB30_9BACT</name>
<comment type="cofactor">
    <cofactor evidence="1 12">
        <name>FAD</name>
        <dbReference type="ChEBI" id="CHEBI:57692"/>
    </cofactor>
</comment>
<dbReference type="STRING" id="1335309.GA0116948_10246"/>
<evidence type="ECO:0000256" key="9">
    <source>
        <dbReference type="ARBA" id="ARBA00023167"/>
    </source>
</evidence>
<dbReference type="EMBL" id="FMAR01000002">
    <property type="protein sequence ID" value="SCB91701.1"/>
    <property type="molecule type" value="Genomic_DNA"/>
</dbReference>
<dbReference type="GO" id="GO:0106312">
    <property type="term" value="F:methylenetetrahydrofolate reductase (NADH) activity"/>
    <property type="evidence" value="ECO:0007669"/>
    <property type="project" value="UniProtKB-EC"/>
</dbReference>
<dbReference type="EC" id="1.5.1.54" evidence="12"/>
<dbReference type="InterPro" id="IPR029041">
    <property type="entry name" value="FAD-linked_oxidoreductase-like"/>
</dbReference>
<dbReference type="PANTHER" id="PTHR45754">
    <property type="entry name" value="METHYLENETETRAHYDROFOLATE REDUCTASE"/>
    <property type="match status" value="1"/>
</dbReference>
<dbReference type="PANTHER" id="PTHR45754:SF3">
    <property type="entry name" value="METHYLENETETRAHYDROFOLATE REDUCTASE (NADPH)"/>
    <property type="match status" value="1"/>
</dbReference>
<evidence type="ECO:0000256" key="12">
    <source>
        <dbReference type="RuleBase" id="RU003862"/>
    </source>
</evidence>
<evidence type="ECO:0000256" key="8">
    <source>
        <dbReference type="ARBA" id="ARBA00023027"/>
    </source>
</evidence>